<name>A0ACC3T864_LIPKO</name>
<evidence type="ECO:0000313" key="2">
    <source>
        <dbReference type="Proteomes" id="UP001433508"/>
    </source>
</evidence>
<reference evidence="2" key="1">
    <citation type="journal article" date="2024" name="Front. Bioeng. Biotechnol.">
        <title>Genome-scale model development and genomic sequencing of the oleaginous clade Lipomyces.</title>
        <authorList>
            <person name="Czajka J.J."/>
            <person name="Han Y."/>
            <person name="Kim J."/>
            <person name="Mondo S.J."/>
            <person name="Hofstad B.A."/>
            <person name="Robles A."/>
            <person name="Haridas S."/>
            <person name="Riley R."/>
            <person name="LaButti K."/>
            <person name="Pangilinan J."/>
            <person name="Andreopoulos W."/>
            <person name="Lipzen A."/>
            <person name="Yan J."/>
            <person name="Wang M."/>
            <person name="Ng V."/>
            <person name="Grigoriev I.V."/>
            <person name="Spatafora J.W."/>
            <person name="Magnuson J.K."/>
            <person name="Baker S.E."/>
            <person name="Pomraning K.R."/>
        </authorList>
    </citation>
    <scope>NUCLEOTIDE SEQUENCE [LARGE SCALE GENOMIC DNA]</scope>
    <source>
        <strain evidence="2">CBS 7786</strain>
    </source>
</reference>
<comment type="caution">
    <text evidence="1">The sequence shown here is derived from an EMBL/GenBank/DDBJ whole genome shotgun (WGS) entry which is preliminary data.</text>
</comment>
<evidence type="ECO:0000313" key="1">
    <source>
        <dbReference type="EMBL" id="KAK9239811.1"/>
    </source>
</evidence>
<dbReference type="EMBL" id="MU971343">
    <property type="protein sequence ID" value="KAK9239811.1"/>
    <property type="molecule type" value="Genomic_DNA"/>
</dbReference>
<gene>
    <name evidence="1" type="ORF">V1525DRAFT_396827</name>
</gene>
<sequence length="445" mass="48715">MRPHLILFVVLSQLLSVPRAANQRISWTNYAHIAALSLTGRTILSGIYVDAVELPLRPDQNVPVVDVHDNAAMTVPVLTVSDDEESLDKSGTVAGLKEPPPRKSDLQSTDASVDSSADATGDLKEEVEKNENARQGQEKLARSLTDDNAPAALKPDEDQDHNEAEVTKHDLDNPQDAQRPSRPVKLISLPIVEGTGYKPKSQLELACMVRDIDNGEHITDANSGMIIYNSFPLCKETNRPLSFAFGVDSDNRVNCTFGVVDEFYHMLQLYVHQDAPLSCRVPARLGSEHLFAPVVFSVQGKLEQSHLDIATKFNIIFTYADGLINGKPSKKSGANVTSAVAYPIHPSSTTRLIIGDELTMQFNVRWFPITRTPKQEDKNVASFAILCYCVASGVVAFAVAAFYFLVIVFPQRARARSAMRQAIAAGLAPDFSIFSTGYASSTKRD</sequence>
<dbReference type="Proteomes" id="UP001433508">
    <property type="component" value="Unassembled WGS sequence"/>
</dbReference>
<proteinExistence type="predicted"/>
<protein>
    <submittedName>
        <fullName evidence="1">Uncharacterized protein</fullName>
    </submittedName>
</protein>
<organism evidence="1 2">
    <name type="scientific">Lipomyces kononenkoae</name>
    <name type="common">Yeast</name>
    <dbReference type="NCBI Taxonomy" id="34357"/>
    <lineage>
        <taxon>Eukaryota</taxon>
        <taxon>Fungi</taxon>
        <taxon>Dikarya</taxon>
        <taxon>Ascomycota</taxon>
        <taxon>Saccharomycotina</taxon>
        <taxon>Lipomycetes</taxon>
        <taxon>Lipomycetales</taxon>
        <taxon>Lipomycetaceae</taxon>
        <taxon>Lipomyces</taxon>
    </lineage>
</organism>
<keyword evidence="2" id="KW-1185">Reference proteome</keyword>
<accession>A0ACC3T864</accession>